<protein>
    <submittedName>
        <fullName evidence="2">BBE domain-containing protein</fullName>
    </submittedName>
</protein>
<dbReference type="Gene3D" id="3.30.465.10">
    <property type="match status" value="1"/>
</dbReference>
<sequence length="63" mass="7321">MRDSWSALEPCHDGVYVNFLMDQGAERVRQAYGEDKLRRLRALRQHYDPANAFRSNQKIAPDG</sequence>
<dbReference type="InterPro" id="IPR016169">
    <property type="entry name" value="FAD-bd_PCMH_sub2"/>
</dbReference>
<evidence type="ECO:0000259" key="1">
    <source>
        <dbReference type="Pfam" id="PF08031"/>
    </source>
</evidence>
<dbReference type="RefSeq" id="WP_355722877.1">
    <property type="nucleotide sequence ID" value="NZ_JBEXNP010000013.1"/>
</dbReference>
<accession>A0ABW6RN83</accession>
<dbReference type="EMBL" id="JBIAPK010000012">
    <property type="protein sequence ID" value="MFF3343035.1"/>
    <property type="molecule type" value="Genomic_DNA"/>
</dbReference>
<dbReference type="Pfam" id="PF08031">
    <property type="entry name" value="BBE"/>
    <property type="match status" value="1"/>
</dbReference>
<keyword evidence="3" id="KW-1185">Reference proteome</keyword>
<name>A0ABW6RN83_9ACTN</name>
<organism evidence="2 3">
    <name type="scientific">Streptomyces flavidovirens</name>
    <dbReference type="NCBI Taxonomy" id="67298"/>
    <lineage>
        <taxon>Bacteria</taxon>
        <taxon>Bacillati</taxon>
        <taxon>Actinomycetota</taxon>
        <taxon>Actinomycetes</taxon>
        <taxon>Kitasatosporales</taxon>
        <taxon>Streptomycetaceae</taxon>
        <taxon>Streptomyces</taxon>
    </lineage>
</organism>
<evidence type="ECO:0000313" key="3">
    <source>
        <dbReference type="Proteomes" id="UP001601976"/>
    </source>
</evidence>
<gene>
    <name evidence="2" type="ORF">ACFYWW_30705</name>
</gene>
<reference evidence="2 3" key="1">
    <citation type="submission" date="2024-10" db="EMBL/GenBank/DDBJ databases">
        <title>The Natural Products Discovery Center: Release of the First 8490 Sequenced Strains for Exploring Actinobacteria Biosynthetic Diversity.</title>
        <authorList>
            <person name="Kalkreuter E."/>
            <person name="Kautsar S.A."/>
            <person name="Yang D."/>
            <person name="Bader C.D."/>
            <person name="Teijaro C.N."/>
            <person name="Fluegel L."/>
            <person name="Davis C.M."/>
            <person name="Simpson J.R."/>
            <person name="Lauterbach L."/>
            <person name="Steele A.D."/>
            <person name="Gui C."/>
            <person name="Meng S."/>
            <person name="Li G."/>
            <person name="Viehrig K."/>
            <person name="Ye F."/>
            <person name="Su P."/>
            <person name="Kiefer A.F."/>
            <person name="Nichols A."/>
            <person name="Cepeda A.J."/>
            <person name="Yan W."/>
            <person name="Fan B."/>
            <person name="Jiang Y."/>
            <person name="Adhikari A."/>
            <person name="Zheng C.-J."/>
            <person name="Schuster L."/>
            <person name="Cowan T.M."/>
            <person name="Smanski M.J."/>
            <person name="Chevrette M.G."/>
            <person name="De Carvalho L.P.S."/>
            <person name="Shen B."/>
        </authorList>
    </citation>
    <scope>NUCLEOTIDE SEQUENCE [LARGE SCALE GENOMIC DNA]</scope>
    <source>
        <strain evidence="2 3">NPDC003029</strain>
    </source>
</reference>
<feature type="domain" description="Berberine/berberine-like" evidence="1">
    <location>
        <begin position="15"/>
        <end position="59"/>
    </location>
</feature>
<dbReference type="Proteomes" id="UP001601976">
    <property type="component" value="Unassembled WGS sequence"/>
</dbReference>
<dbReference type="InterPro" id="IPR012951">
    <property type="entry name" value="BBE"/>
</dbReference>
<proteinExistence type="predicted"/>
<evidence type="ECO:0000313" key="2">
    <source>
        <dbReference type="EMBL" id="MFF3343035.1"/>
    </source>
</evidence>
<dbReference type="Gene3D" id="3.40.462.20">
    <property type="match status" value="1"/>
</dbReference>
<comment type="caution">
    <text evidence="2">The sequence shown here is derived from an EMBL/GenBank/DDBJ whole genome shotgun (WGS) entry which is preliminary data.</text>
</comment>